<evidence type="ECO:0000259" key="8">
    <source>
        <dbReference type="Pfam" id="PF18052"/>
    </source>
</evidence>
<keyword evidence="5" id="KW-0611">Plant defense</keyword>
<dbReference type="Gramene" id="TraesARI7B03G04033300.1">
    <property type="protein sequence ID" value="TraesARI7B03G04033300.1"/>
    <property type="gene ID" value="TraesARI7B03G04033300"/>
</dbReference>
<dbReference type="Gene3D" id="1.10.10.10">
    <property type="entry name" value="Winged helix-like DNA-binding domain superfamily/Winged helix DNA-binding domain"/>
    <property type="match status" value="1"/>
</dbReference>
<dbReference type="GO" id="GO:0002758">
    <property type="term" value="P:innate immune response-activating signaling pathway"/>
    <property type="evidence" value="ECO:0007669"/>
    <property type="project" value="UniProtKB-ARBA"/>
</dbReference>
<keyword evidence="2" id="KW-0433">Leucine-rich repeat</keyword>
<dbReference type="GeneID" id="123160015"/>
<dbReference type="EnsemblPlants" id="TraesCS7B02G453000.1">
    <property type="protein sequence ID" value="TraesCS7B02G453000.1"/>
    <property type="gene ID" value="TraesCS7B02G453000"/>
</dbReference>
<dbReference type="Pfam" id="PF00931">
    <property type="entry name" value="NB-ARC"/>
    <property type="match status" value="1"/>
</dbReference>
<dbReference type="InterPro" id="IPR038005">
    <property type="entry name" value="RX-like_CC"/>
</dbReference>
<evidence type="ECO:0008006" key="13">
    <source>
        <dbReference type="Google" id="ProtNLM"/>
    </source>
</evidence>
<evidence type="ECO:0000256" key="2">
    <source>
        <dbReference type="ARBA" id="ARBA00022614"/>
    </source>
</evidence>
<dbReference type="CDD" id="cd14798">
    <property type="entry name" value="RX-CC_like"/>
    <property type="match status" value="1"/>
</dbReference>
<feature type="domain" description="NB-ARC" evidence="7">
    <location>
        <begin position="165"/>
        <end position="329"/>
    </location>
</feature>
<evidence type="ECO:0000259" key="10">
    <source>
        <dbReference type="Pfam" id="PF23598"/>
    </source>
</evidence>
<dbReference type="SUPFAM" id="SSF52540">
    <property type="entry name" value="P-loop containing nucleoside triphosphate hydrolases"/>
    <property type="match status" value="1"/>
</dbReference>
<dbReference type="InterPro" id="IPR036388">
    <property type="entry name" value="WH-like_DNA-bd_sf"/>
</dbReference>
<keyword evidence="3" id="KW-0677">Repeat</keyword>
<comment type="similarity">
    <text evidence="1">Belongs to the disease resistance NB-LRR family.</text>
</comment>
<dbReference type="Pfam" id="PF23598">
    <property type="entry name" value="LRR_14"/>
    <property type="match status" value="1"/>
</dbReference>
<dbReference type="OMA" id="QGCERAD"/>
<evidence type="ECO:0000256" key="1">
    <source>
        <dbReference type="ARBA" id="ARBA00008894"/>
    </source>
</evidence>
<reference evidence="11" key="2">
    <citation type="submission" date="2018-10" db="UniProtKB">
        <authorList>
            <consortium name="EnsemblPlants"/>
        </authorList>
    </citation>
    <scope>IDENTIFICATION</scope>
</reference>
<keyword evidence="12" id="KW-1185">Reference proteome</keyword>
<dbReference type="Gramene" id="TraesCLE_scaffold_005790_01G000600.1">
    <property type="protein sequence ID" value="TraesCLE_scaffold_005790_01G000600.1"/>
    <property type="gene ID" value="TraesCLE_scaffold_005790_01G000600"/>
</dbReference>
<dbReference type="InterPro" id="IPR044974">
    <property type="entry name" value="Disease_R_plants"/>
</dbReference>
<organism evidence="11">
    <name type="scientific">Triticum aestivum</name>
    <name type="common">Wheat</name>
    <dbReference type="NCBI Taxonomy" id="4565"/>
    <lineage>
        <taxon>Eukaryota</taxon>
        <taxon>Viridiplantae</taxon>
        <taxon>Streptophyta</taxon>
        <taxon>Embryophyta</taxon>
        <taxon>Tracheophyta</taxon>
        <taxon>Spermatophyta</taxon>
        <taxon>Magnoliopsida</taxon>
        <taxon>Liliopsida</taxon>
        <taxon>Poales</taxon>
        <taxon>Poaceae</taxon>
        <taxon>BOP clade</taxon>
        <taxon>Pooideae</taxon>
        <taxon>Triticodae</taxon>
        <taxon>Triticeae</taxon>
        <taxon>Triticinae</taxon>
        <taxon>Triticum</taxon>
    </lineage>
</organism>
<dbReference type="InterPro" id="IPR055414">
    <property type="entry name" value="LRR_R13L4/SHOC2-like"/>
</dbReference>
<dbReference type="PANTHER" id="PTHR23155">
    <property type="entry name" value="DISEASE RESISTANCE PROTEIN RP"/>
    <property type="match status" value="1"/>
</dbReference>
<dbReference type="Gramene" id="TraesCS7B03G1223200.1">
    <property type="protein sequence ID" value="TraesCS7B03G1223200.1.CDS"/>
    <property type="gene ID" value="TraesCS7B03G1223200"/>
</dbReference>
<dbReference type="Gramene" id="TraesCS7B02G453000.1">
    <property type="protein sequence ID" value="TraesCS7B02G453000.1"/>
    <property type="gene ID" value="TraesCS7B02G453000"/>
</dbReference>
<protein>
    <recommendedName>
        <fullName evidence="13">AAA+ ATPase domain-containing protein</fullName>
    </recommendedName>
</protein>
<dbReference type="FunFam" id="3.40.50.300:FF:001091">
    <property type="entry name" value="Probable disease resistance protein At1g61300"/>
    <property type="match status" value="1"/>
</dbReference>
<evidence type="ECO:0000256" key="4">
    <source>
        <dbReference type="ARBA" id="ARBA00022741"/>
    </source>
</evidence>
<dbReference type="SMR" id="A0A3B6SPK2"/>
<dbReference type="InterPro" id="IPR058922">
    <property type="entry name" value="WHD_DRP"/>
</dbReference>
<evidence type="ECO:0000313" key="12">
    <source>
        <dbReference type="Proteomes" id="UP000019116"/>
    </source>
</evidence>
<dbReference type="Gene3D" id="1.20.5.4130">
    <property type="match status" value="1"/>
</dbReference>
<evidence type="ECO:0000313" key="11">
    <source>
        <dbReference type="EnsemblPlants" id="TraesCS7B02G453000.1"/>
    </source>
</evidence>
<dbReference type="GO" id="GO:0009626">
    <property type="term" value="P:plant-type hypersensitive response"/>
    <property type="evidence" value="ECO:0007669"/>
    <property type="project" value="UniProtKB-ARBA"/>
</dbReference>
<dbReference type="InterPro" id="IPR041118">
    <property type="entry name" value="Rx_N"/>
</dbReference>
<evidence type="ECO:0000256" key="5">
    <source>
        <dbReference type="ARBA" id="ARBA00022821"/>
    </source>
</evidence>
<dbReference type="Gene3D" id="1.10.8.430">
    <property type="entry name" value="Helical domain of apoptotic protease-activating factors"/>
    <property type="match status" value="1"/>
</dbReference>
<dbReference type="InterPro" id="IPR027417">
    <property type="entry name" value="P-loop_NTPase"/>
</dbReference>
<dbReference type="KEGG" id="taes:123160015"/>
<dbReference type="Gramene" id="TraesLAC7B03G04200730.1">
    <property type="protein sequence ID" value="TraesLAC7B03G04200730.1"/>
    <property type="gene ID" value="TraesLAC7B03G04200730"/>
</dbReference>
<reference evidence="11" key="1">
    <citation type="submission" date="2018-08" db="EMBL/GenBank/DDBJ databases">
        <authorList>
            <person name="Rossello M."/>
        </authorList>
    </citation>
    <scope>NUCLEOTIDE SEQUENCE [LARGE SCALE GENOMIC DNA]</scope>
    <source>
        <strain evidence="11">cv. Chinese Spring</strain>
    </source>
</reference>
<dbReference type="OrthoDB" id="6161812at2759"/>
<keyword evidence="4" id="KW-0547">Nucleotide-binding</keyword>
<dbReference type="AlphaFoldDB" id="A0A3B6SPK2"/>
<dbReference type="Gramene" id="TraesKAR7B01G0471750.1">
    <property type="protein sequence ID" value="cds.TraesKAR7B01G0471750.1"/>
    <property type="gene ID" value="TraesKAR7B01G0471750"/>
</dbReference>
<proteinExistence type="inferred from homology"/>
<dbReference type="Gene3D" id="3.40.50.300">
    <property type="entry name" value="P-loop containing nucleotide triphosphate hydrolases"/>
    <property type="match status" value="1"/>
</dbReference>
<evidence type="ECO:0000256" key="3">
    <source>
        <dbReference type="ARBA" id="ARBA00022737"/>
    </source>
</evidence>
<dbReference type="PRINTS" id="PR00364">
    <property type="entry name" value="DISEASERSIST"/>
</dbReference>
<dbReference type="InterPro" id="IPR042197">
    <property type="entry name" value="Apaf_helical"/>
</dbReference>
<feature type="domain" description="Disease resistance protein winged helix" evidence="9">
    <location>
        <begin position="420"/>
        <end position="489"/>
    </location>
</feature>
<evidence type="ECO:0000256" key="6">
    <source>
        <dbReference type="ARBA" id="ARBA00023054"/>
    </source>
</evidence>
<feature type="domain" description="Disease resistance R13L4/SHOC-2-like LRR" evidence="10">
    <location>
        <begin position="541"/>
        <end position="894"/>
    </location>
</feature>
<dbReference type="Pfam" id="PF18052">
    <property type="entry name" value="Rx_N"/>
    <property type="match status" value="1"/>
</dbReference>
<dbReference type="GO" id="GO:0042742">
    <property type="term" value="P:defense response to bacterium"/>
    <property type="evidence" value="ECO:0007669"/>
    <property type="project" value="UniProtKB-ARBA"/>
</dbReference>
<dbReference type="Gramene" id="TraesMAC7B03G04246880.1">
    <property type="protein sequence ID" value="TraesMAC7B03G04246880.1"/>
    <property type="gene ID" value="TraesMAC7B03G04246880"/>
</dbReference>
<dbReference type="Gene3D" id="3.80.10.10">
    <property type="entry name" value="Ribonuclease Inhibitor"/>
    <property type="match status" value="1"/>
</dbReference>
<dbReference type="Pfam" id="PF23559">
    <property type="entry name" value="WHD_DRP"/>
    <property type="match status" value="1"/>
</dbReference>
<dbReference type="STRING" id="4565.A0A3B6SPK2"/>
<sequence length="898" mass="102703">MSEIVNNLLAKLADLMGDEFQKLKGVEHHVQFLEEELSTMKAFLEELALRDELDPLTKDWRDHVRDMTYDMEDCFDDLLLNLGSTNANAGFIEKTTELVKTLWARYQFASQIQELKDRAIEANHRCKRYKHDVSSSSSSDLVAVDSRVAALYREAARLVGIDGPREELVGWLVDSEQALKVVSIVGSGGLGKTTLAKQVFDKISEQFNCKAFVSVSQTPDMAGLLIGLKLKLKGTETCRTREVADIIRELQEHLTDKRYFIVVDDLWDRQTWDIISCAFPDSGNGSRIIVTTRVKDVARLACRNHQQCFYKMKFLSDQDSKRLFFSRVFGPEYVDSSQYEEVSTEILKRCGGLPLAIITIAGILVSRPGILRQDWESIRSYLGVQSATDLTMEGMRRILNLSYMHLPAHLRVCCLRLGMHPEDHKIMRDDLVRQWIAESLVRGLPGQDLEDVARSYFNELINRSLIQPERTVAGDVVSCRVHDMIRDVIISKCEEENFMSVVYNSEDMARLHKCKLKVRRLFLSRSSDDAISRTTATSLLKVRSIVSFGESKYLLSRYLRVLFIENWGITIDLSEINRLFHLRYLKVRAQDIKLPSELKGLVHLETLELLSDSIPSDVVQLPRLSHLAALCHRLPSGIGNLKLLRTLYGFKLTGCSLEDIKGLGELTNLRELFLEIEDISEIDDALVSSIEKLRNLRYLTFFNWGRADNDRLLSLSNPPLHIETLLLMPLLISRIPKWIGDLHYLRHLDLRVRETSTDDIRLLGQLRSLMEFKLGLLHFAANGVIIIQTGLFPALEYFCVGLYEEDHELHSADDDVMTHLCFEVGTMPKLQKLELQLHERHWGGATPVGMEHLLALKEIEVAFRYRRGTDRNEVKCRAESALRNALQEHPNRPSVRIN</sequence>
<dbReference type="InterPro" id="IPR032675">
    <property type="entry name" value="LRR_dom_sf"/>
</dbReference>
<keyword evidence="6" id="KW-0175">Coiled coil</keyword>
<dbReference type="Proteomes" id="UP000019116">
    <property type="component" value="Chromosome 7B"/>
</dbReference>
<dbReference type="FunFam" id="1.10.10.10:FF:000322">
    <property type="entry name" value="Probable disease resistance protein At1g63360"/>
    <property type="match status" value="1"/>
</dbReference>
<dbReference type="GO" id="GO:0043531">
    <property type="term" value="F:ADP binding"/>
    <property type="evidence" value="ECO:0007669"/>
    <property type="project" value="InterPro"/>
</dbReference>
<gene>
    <name evidence="11" type="primary">LOC123160015</name>
</gene>
<dbReference type="SUPFAM" id="SSF52058">
    <property type="entry name" value="L domain-like"/>
    <property type="match status" value="1"/>
</dbReference>
<dbReference type="InterPro" id="IPR002182">
    <property type="entry name" value="NB-ARC"/>
</dbReference>
<accession>A0A3B6SPK2</accession>
<evidence type="ECO:0000259" key="7">
    <source>
        <dbReference type="Pfam" id="PF00931"/>
    </source>
</evidence>
<name>A0A3B6SPK2_WHEAT</name>
<dbReference type="PANTHER" id="PTHR23155:SF906">
    <property type="entry name" value="OS08G0205100 PROTEIN"/>
    <property type="match status" value="1"/>
</dbReference>
<evidence type="ECO:0000259" key="9">
    <source>
        <dbReference type="Pfam" id="PF23559"/>
    </source>
</evidence>
<dbReference type="RefSeq" id="XP_044433767.1">
    <property type="nucleotide sequence ID" value="XM_044577832.1"/>
</dbReference>
<feature type="domain" description="Disease resistance N-terminal" evidence="8">
    <location>
        <begin position="4"/>
        <end position="86"/>
    </location>
</feature>